<protein>
    <recommendedName>
        <fullName evidence="2">SWIM-type domain-containing protein</fullName>
    </recommendedName>
</protein>
<evidence type="ECO:0000313" key="5">
    <source>
        <dbReference type="Proteomes" id="UP000247702"/>
    </source>
</evidence>
<dbReference type="AlphaFoldDB" id="A0A2Z6RPT7"/>
<dbReference type="GO" id="GO:0006355">
    <property type="term" value="P:regulation of DNA-templated transcription"/>
    <property type="evidence" value="ECO:0007669"/>
    <property type="project" value="InterPro"/>
</dbReference>
<evidence type="ECO:0000313" key="3">
    <source>
        <dbReference type="EMBL" id="GBC04594.1"/>
    </source>
</evidence>
<keyword evidence="1" id="KW-0863">Zinc-finger</keyword>
<evidence type="ECO:0000259" key="2">
    <source>
        <dbReference type="PROSITE" id="PS50966"/>
    </source>
</evidence>
<dbReference type="PANTHER" id="PTHR31669">
    <property type="entry name" value="PROTEIN FAR1-RELATED SEQUENCE 10-RELATED"/>
    <property type="match status" value="1"/>
</dbReference>
<evidence type="ECO:0000313" key="4">
    <source>
        <dbReference type="EMBL" id="GES80651.1"/>
    </source>
</evidence>
<dbReference type="PANTHER" id="PTHR31669:SF251">
    <property type="entry name" value="PROTEIN FAR1-RELATED SEQUENCE"/>
    <property type="match status" value="1"/>
</dbReference>
<gene>
    <name evidence="4" type="ORF">RCL2_000792400</name>
    <name evidence="3" type="ORF">RclHR1_05770002</name>
</gene>
<comment type="caution">
    <text evidence="3">The sequence shown here is derived from an EMBL/GenBank/DDBJ whole genome shotgun (WGS) entry which is preliminary data.</text>
</comment>
<dbReference type="Proteomes" id="UP000247702">
    <property type="component" value="Unassembled WGS sequence"/>
</dbReference>
<sequence length="219" mass="25523">MQSTQRVEGMNSVFKRLIDRYSTLCELFHDIEKRIKMENFKDEFTAWNDIQYNNSLNSTTKFFPNIEIVLTRYLFPESYTLQYQQIKDSFMYDVQLIEDYTAISDDFEETTIDAKECNLESLLEDVGESSISELWEVKYAFPGSKSCNYIALLKDGSHLCTCLYIISRGLVCRHFFKILRASNNAKFNIALIASRWHKDDIGNNVKISNNSSTCSFSYI</sequence>
<dbReference type="Proteomes" id="UP000615446">
    <property type="component" value="Unassembled WGS sequence"/>
</dbReference>
<dbReference type="InterPro" id="IPR031052">
    <property type="entry name" value="FHY3/FAR1"/>
</dbReference>
<feature type="domain" description="SWIM-type" evidence="2">
    <location>
        <begin position="149"/>
        <end position="183"/>
    </location>
</feature>
<dbReference type="OrthoDB" id="2443524at2759"/>
<name>A0A2Z6RPT7_9GLOM</name>
<evidence type="ECO:0000256" key="1">
    <source>
        <dbReference type="PROSITE-ProRule" id="PRU00325"/>
    </source>
</evidence>
<dbReference type="InterPro" id="IPR007527">
    <property type="entry name" value="Znf_SWIM"/>
</dbReference>
<reference evidence="4" key="2">
    <citation type="submission" date="2019-10" db="EMBL/GenBank/DDBJ databases">
        <title>Conservation and host-specific expression of non-tandemly repeated heterogenous ribosome RNA gene in arbuscular mycorrhizal fungi.</title>
        <authorList>
            <person name="Maeda T."/>
            <person name="Kobayashi Y."/>
            <person name="Nakagawa T."/>
            <person name="Ezawa T."/>
            <person name="Yamaguchi K."/>
            <person name="Bino T."/>
            <person name="Nishimoto Y."/>
            <person name="Shigenobu S."/>
            <person name="Kawaguchi M."/>
        </authorList>
    </citation>
    <scope>NUCLEOTIDE SEQUENCE</scope>
    <source>
        <strain evidence="4">HR1</strain>
    </source>
</reference>
<dbReference type="EMBL" id="BEXD01003956">
    <property type="protein sequence ID" value="GBC04594.1"/>
    <property type="molecule type" value="Genomic_DNA"/>
</dbReference>
<keyword evidence="1" id="KW-0862">Zinc</keyword>
<reference evidence="3 5" key="1">
    <citation type="submission" date="2017-11" db="EMBL/GenBank/DDBJ databases">
        <title>The genome of Rhizophagus clarus HR1 reveals common genetic basis of auxotrophy among arbuscular mycorrhizal fungi.</title>
        <authorList>
            <person name="Kobayashi Y."/>
        </authorList>
    </citation>
    <scope>NUCLEOTIDE SEQUENCE [LARGE SCALE GENOMIC DNA]</scope>
    <source>
        <strain evidence="3 5">HR1</strain>
    </source>
</reference>
<dbReference type="EMBL" id="BLAL01000050">
    <property type="protein sequence ID" value="GES80651.1"/>
    <property type="molecule type" value="Genomic_DNA"/>
</dbReference>
<dbReference type="PROSITE" id="PS50966">
    <property type="entry name" value="ZF_SWIM"/>
    <property type="match status" value="1"/>
</dbReference>
<organism evidence="3 5">
    <name type="scientific">Rhizophagus clarus</name>
    <dbReference type="NCBI Taxonomy" id="94130"/>
    <lineage>
        <taxon>Eukaryota</taxon>
        <taxon>Fungi</taxon>
        <taxon>Fungi incertae sedis</taxon>
        <taxon>Mucoromycota</taxon>
        <taxon>Glomeromycotina</taxon>
        <taxon>Glomeromycetes</taxon>
        <taxon>Glomerales</taxon>
        <taxon>Glomeraceae</taxon>
        <taxon>Rhizophagus</taxon>
    </lineage>
</organism>
<proteinExistence type="predicted"/>
<accession>A0A2Z6RPT7</accession>
<keyword evidence="1" id="KW-0479">Metal-binding</keyword>
<keyword evidence="5" id="KW-1185">Reference proteome</keyword>
<dbReference type="GO" id="GO:0008270">
    <property type="term" value="F:zinc ion binding"/>
    <property type="evidence" value="ECO:0007669"/>
    <property type="project" value="UniProtKB-KW"/>
</dbReference>